<keyword evidence="1" id="KW-0812">Transmembrane</keyword>
<dbReference type="EMBL" id="LAZR01001261">
    <property type="protein sequence ID" value="KKN47720.1"/>
    <property type="molecule type" value="Genomic_DNA"/>
</dbReference>
<keyword evidence="1" id="KW-1133">Transmembrane helix</keyword>
<reference evidence="2" key="1">
    <citation type="journal article" date="2015" name="Nature">
        <title>Complex archaea that bridge the gap between prokaryotes and eukaryotes.</title>
        <authorList>
            <person name="Spang A."/>
            <person name="Saw J.H."/>
            <person name="Jorgensen S.L."/>
            <person name="Zaremba-Niedzwiedzka K."/>
            <person name="Martijn J."/>
            <person name="Lind A.E."/>
            <person name="van Eijk R."/>
            <person name="Schleper C."/>
            <person name="Guy L."/>
            <person name="Ettema T.J."/>
        </authorList>
    </citation>
    <scope>NUCLEOTIDE SEQUENCE</scope>
</reference>
<evidence type="ECO:0000313" key="2">
    <source>
        <dbReference type="EMBL" id="KKN47720.1"/>
    </source>
</evidence>
<keyword evidence="1" id="KW-0472">Membrane</keyword>
<protein>
    <submittedName>
        <fullName evidence="2">Uncharacterized protein</fullName>
    </submittedName>
</protein>
<name>A0A0F9QTT3_9ZZZZ</name>
<dbReference type="AlphaFoldDB" id="A0A0F9QTT3"/>
<proteinExistence type="predicted"/>
<sequence length="73" mass="8846">MTSDLIDAEEVPQLVIANPYNKHWKAIQFSIMDRPENLRQWFWAIWGFDVFYGQFPMFKILILANILVWRIFI</sequence>
<feature type="transmembrane region" description="Helical" evidence="1">
    <location>
        <begin position="51"/>
        <end position="72"/>
    </location>
</feature>
<comment type="caution">
    <text evidence="2">The sequence shown here is derived from an EMBL/GenBank/DDBJ whole genome shotgun (WGS) entry which is preliminary data.</text>
</comment>
<evidence type="ECO:0000256" key="1">
    <source>
        <dbReference type="SAM" id="Phobius"/>
    </source>
</evidence>
<gene>
    <name evidence="2" type="ORF">LCGC14_0660430</name>
</gene>
<accession>A0A0F9QTT3</accession>
<organism evidence="2">
    <name type="scientific">marine sediment metagenome</name>
    <dbReference type="NCBI Taxonomy" id="412755"/>
    <lineage>
        <taxon>unclassified sequences</taxon>
        <taxon>metagenomes</taxon>
        <taxon>ecological metagenomes</taxon>
    </lineage>
</organism>